<proteinExistence type="predicted"/>
<reference evidence="2 3" key="1">
    <citation type="submission" date="2018-07" db="EMBL/GenBank/DDBJ databases">
        <title>Genomic Encyclopedia of Type Strains, Phase III (KMG-III): the genomes of soil and plant-associated and newly described type strains.</title>
        <authorList>
            <person name="Whitman W."/>
        </authorList>
    </citation>
    <scope>NUCLEOTIDE SEQUENCE [LARGE SCALE GENOMIC DNA]</scope>
    <source>
        <strain evidence="2 3">CECT 8525</strain>
    </source>
</reference>
<keyword evidence="3" id="KW-1185">Reference proteome</keyword>
<dbReference type="RefSeq" id="WP_114350178.1">
    <property type="nucleotide sequence ID" value="NZ_QPJL01000019.1"/>
</dbReference>
<sequence>MSLDLEPWEPEETVGKLWHAWASGFDAPQDFAEQSVALPEVAGRIAVLFRGLGGAPSVEIRPAAIQTSHHRIGWRRKLGTAAETVPSASFDGEILRLPERLSALPSRQANGALYLWLAACAAHECRPAPQDDPLARDLARIGAARHAVQATLADAPGLTGLYRGLAGLILKLRPVTGLPPAEANVEAIIRHILGDPAPLSPLSQDWLAMLDDPSGLRAPRGYQPMRPVVVWPDFAPMASAEAASAAEQADGIAAELSNQRMFRAQRRKSDQPNRRDSLILHKFEALLSWANLMNLNRHVDDDDQDDAKKAAEDQEELGLGQISKAPATRLRLHLDLAPEDADLEAVAGIHTYPEWDARRGHYLPDHVRVLENRAPEIDPGDATAELIRDPAAQRRIRAVRRQFEALRPGRITTTGHRDGEELDSDLTVRAAADLRATGQGSDRIWRQSRPQARNLAVSILLDVSRSTESAVTGRAVIEIEREALTALAWGLEACGDSFAINAFSSLKRDRVFLGTCKTFDEPMSGAIERRIAGLRPRFYTRLGAGIRHASAGLAEQTAKRRLLLVITDGKPNDLDHYEGRHGIEDSARAVREARMKGQSVYGITVDRDAKSWFPRIFGQGGFSLIPHPDHLMAALPAIYRQLVGG</sequence>
<dbReference type="PANTHER" id="PTHR41248:SF1">
    <property type="entry name" value="NORD PROTEIN"/>
    <property type="match status" value="1"/>
</dbReference>
<dbReference type="SMART" id="SM00327">
    <property type="entry name" value="VWA"/>
    <property type="match status" value="1"/>
</dbReference>
<dbReference type="PROSITE" id="PS50234">
    <property type="entry name" value="VWFA"/>
    <property type="match status" value="1"/>
</dbReference>
<evidence type="ECO:0000313" key="2">
    <source>
        <dbReference type="EMBL" id="RCW80458.1"/>
    </source>
</evidence>
<gene>
    <name evidence="2" type="ORF">DFP89_11917</name>
</gene>
<dbReference type="CDD" id="cd01454">
    <property type="entry name" value="vWA_norD_type"/>
    <property type="match status" value="1"/>
</dbReference>
<organism evidence="2 3">
    <name type="scientific">Paracoccus lutimaris</name>
    <dbReference type="NCBI Taxonomy" id="1490030"/>
    <lineage>
        <taxon>Bacteria</taxon>
        <taxon>Pseudomonadati</taxon>
        <taxon>Pseudomonadota</taxon>
        <taxon>Alphaproteobacteria</taxon>
        <taxon>Rhodobacterales</taxon>
        <taxon>Paracoccaceae</taxon>
        <taxon>Paracoccus</taxon>
    </lineage>
</organism>
<evidence type="ECO:0000259" key="1">
    <source>
        <dbReference type="PROSITE" id="PS50234"/>
    </source>
</evidence>
<dbReference type="OrthoDB" id="9758211at2"/>
<dbReference type="InterPro" id="IPR036465">
    <property type="entry name" value="vWFA_dom_sf"/>
</dbReference>
<dbReference type="Gene3D" id="3.40.50.410">
    <property type="entry name" value="von Willebrand factor, type A domain"/>
    <property type="match status" value="1"/>
</dbReference>
<dbReference type="EMBL" id="QPJL01000019">
    <property type="protein sequence ID" value="RCW80458.1"/>
    <property type="molecule type" value="Genomic_DNA"/>
</dbReference>
<dbReference type="InterPro" id="IPR002035">
    <property type="entry name" value="VWF_A"/>
</dbReference>
<evidence type="ECO:0000313" key="3">
    <source>
        <dbReference type="Proteomes" id="UP000253345"/>
    </source>
</evidence>
<protein>
    <submittedName>
        <fullName evidence="2">Nitric oxide reductase NorD protein</fullName>
    </submittedName>
</protein>
<accession>A0A368YLR6</accession>
<dbReference type="FunFam" id="3.40.50.410:FF:000106">
    <property type="entry name" value="Nitric oxide reductase D protein"/>
    <property type="match status" value="1"/>
</dbReference>
<name>A0A368YLR6_9RHOB</name>
<dbReference type="Proteomes" id="UP000253345">
    <property type="component" value="Unassembled WGS sequence"/>
</dbReference>
<comment type="caution">
    <text evidence="2">The sequence shown here is derived from an EMBL/GenBank/DDBJ whole genome shotgun (WGS) entry which is preliminary data.</text>
</comment>
<dbReference type="PANTHER" id="PTHR41248">
    <property type="entry name" value="NORD PROTEIN"/>
    <property type="match status" value="1"/>
</dbReference>
<dbReference type="SUPFAM" id="SSF53300">
    <property type="entry name" value="vWA-like"/>
    <property type="match status" value="1"/>
</dbReference>
<dbReference type="AlphaFoldDB" id="A0A368YLR6"/>
<feature type="domain" description="VWFA" evidence="1">
    <location>
        <begin position="456"/>
        <end position="616"/>
    </location>
</feature>
<dbReference type="InterPro" id="IPR051928">
    <property type="entry name" value="NorD/CobT"/>
</dbReference>